<gene>
    <name evidence="1" type="ORF">BO71DRAFT_432167</name>
</gene>
<dbReference type="OrthoDB" id="4493271at2759"/>
<dbReference type="EMBL" id="KZ825924">
    <property type="protein sequence ID" value="PYH92128.1"/>
    <property type="molecule type" value="Genomic_DNA"/>
</dbReference>
<dbReference type="Gene3D" id="2.40.70.10">
    <property type="entry name" value="Acid Proteases"/>
    <property type="match status" value="1"/>
</dbReference>
<protein>
    <submittedName>
        <fullName evidence="1">Uncharacterized protein</fullName>
    </submittedName>
</protein>
<dbReference type="InterPro" id="IPR021109">
    <property type="entry name" value="Peptidase_aspartic_dom_sf"/>
</dbReference>
<proteinExistence type="predicted"/>
<dbReference type="CDD" id="cd00303">
    <property type="entry name" value="retropepsin_like"/>
    <property type="match status" value="1"/>
</dbReference>
<dbReference type="VEuPathDB" id="FungiDB:BO71DRAFT_432167"/>
<dbReference type="Proteomes" id="UP000247810">
    <property type="component" value="Unassembled WGS sequence"/>
</dbReference>
<name>A0A319DVF8_9EURO</name>
<accession>A0A319DVF8</accession>
<reference evidence="1 2" key="1">
    <citation type="submission" date="2018-02" db="EMBL/GenBank/DDBJ databases">
        <title>The genomes of Aspergillus section Nigri reveals drivers in fungal speciation.</title>
        <authorList>
            <consortium name="DOE Joint Genome Institute"/>
            <person name="Vesth T.C."/>
            <person name="Nybo J."/>
            <person name="Theobald S."/>
            <person name="Brandl J."/>
            <person name="Frisvad J.C."/>
            <person name="Nielsen K.F."/>
            <person name="Lyhne E.K."/>
            <person name="Kogle M.E."/>
            <person name="Kuo A."/>
            <person name="Riley R."/>
            <person name="Clum A."/>
            <person name="Nolan M."/>
            <person name="Lipzen A."/>
            <person name="Salamov A."/>
            <person name="Henrissat B."/>
            <person name="Wiebenga A."/>
            <person name="De vries R.P."/>
            <person name="Grigoriev I.V."/>
            <person name="Mortensen U.H."/>
            <person name="Andersen M.R."/>
            <person name="Baker S.E."/>
        </authorList>
    </citation>
    <scope>NUCLEOTIDE SEQUENCE [LARGE SCALE GENOMIC DNA]</scope>
    <source>
        <strain evidence="1 2">CBS 707.79</strain>
    </source>
</reference>
<dbReference type="AlphaFoldDB" id="A0A319DVF8"/>
<sequence length="155" mass="16924">SPSEPNLSPVSTNSDYIETAFILKPSGQKAHLRLGLDTQCNANLMSIDTWRETGLKLQPLFDRTILPLQSPSDSGEQTRIKPKGIIHAVDWHFAGGEKTYTSDFVVVDMERFDAILGRGDIRRYRILVSGAGLLERNAVVRNPSPGFAGSGAVSV</sequence>
<evidence type="ECO:0000313" key="1">
    <source>
        <dbReference type="EMBL" id="PYH92128.1"/>
    </source>
</evidence>
<keyword evidence="2" id="KW-1185">Reference proteome</keyword>
<feature type="non-terminal residue" evidence="1">
    <location>
        <position position="1"/>
    </location>
</feature>
<organism evidence="1 2">
    <name type="scientific">Aspergillus ellipticus CBS 707.79</name>
    <dbReference type="NCBI Taxonomy" id="1448320"/>
    <lineage>
        <taxon>Eukaryota</taxon>
        <taxon>Fungi</taxon>
        <taxon>Dikarya</taxon>
        <taxon>Ascomycota</taxon>
        <taxon>Pezizomycotina</taxon>
        <taxon>Eurotiomycetes</taxon>
        <taxon>Eurotiomycetidae</taxon>
        <taxon>Eurotiales</taxon>
        <taxon>Aspergillaceae</taxon>
        <taxon>Aspergillus</taxon>
        <taxon>Aspergillus subgen. Circumdati</taxon>
    </lineage>
</organism>
<evidence type="ECO:0000313" key="2">
    <source>
        <dbReference type="Proteomes" id="UP000247810"/>
    </source>
</evidence>